<dbReference type="Pfam" id="PF08713">
    <property type="entry name" value="DNA_alkylation"/>
    <property type="match status" value="1"/>
</dbReference>
<keyword evidence="2" id="KW-1185">Reference proteome</keyword>
<reference evidence="1 2" key="1">
    <citation type="submission" date="2016-10" db="EMBL/GenBank/DDBJ databases">
        <authorList>
            <person name="de Groot N.N."/>
        </authorList>
    </citation>
    <scope>NUCLEOTIDE SEQUENCE [LARGE SCALE GENOMIC DNA]</scope>
    <source>
        <strain evidence="1 2">DSM 15695</strain>
    </source>
</reference>
<dbReference type="InterPro" id="IPR014825">
    <property type="entry name" value="DNA_alkylation"/>
</dbReference>
<dbReference type="EMBL" id="FOEN01000007">
    <property type="protein sequence ID" value="SEQ27444.1"/>
    <property type="molecule type" value="Genomic_DNA"/>
</dbReference>
<evidence type="ECO:0000313" key="1">
    <source>
        <dbReference type="EMBL" id="SEQ27444.1"/>
    </source>
</evidence>
<organism evidence="1 2">
    <name type="scientific">Ignavigranum ruoffiae</name>
    <dbReference type="NCBI Taxonomy" id="89093"/>
    <lineage>
        <taxon>Bacteria</taxon>
        <taxon>Bacillati</taxon>
        <taxon>Bacillota</taxon>
        <taxon>Bacilli</taxon>
        <taxon>Lactobacillales</taxon>
        <taxon>Aerococcaceae</taxon>
        <taxon>Ignavigranum</taxon>
    </lineage>
</organism>
<dbReference type="PANTHER" id="PTHR41291:SF1">
    <property type="entry name" value="DNA ALKYLATION REPAIR PROTEIN"/>
    <property type="match status" value="1"/>
</dbReference>
<dbReference type="STRING" id="89093.SAMN04488558_10795"/>
<dbReference type="PANTHER" id="PTHR41291">
    <property type="entry name" value="DNA ALKYLATION REPAIR PROTEIN"/>
    <property type="match status" value="1"/>
</dbReference>
<gene>
    <name evidence="1" type="ORF">SAMN04488558_10795</name>
</gene>
<proteinExistence type="predicted"/>
<dbReference type="Proteomes" id="UP000198833">
    <property type="component" value="Unassembled WGS sequence"/>
</dbReference>
<name>A0A1H9ENZ1_9LACT</name>
<sequence>MDYQTVMKELESLGKERTKKIYLKNGAREPLFGVNTGAMKPLSRQIKQDQDLAEELYASGNYDAMYFAGVIADPLAMTEADFNRWLDQAYFYMISDFVVAVTLTESSLNQTLADQWIQSSRPLDRSAGWSTYCWSLGRWPDEQFDQQKMNKLLKQAQAEMADAPDVVKASLVNFIQTVGISYRPLHQEALKIAEQIGSVEIMNPQQKIKKLSAYEQIQKQVEKDRIGFKRKYVRC</sequence>
<evidence type="ECO:0000313" key="2">
    <source>
        <dbReference type="Proteomes" id="UP000198833"/>
    </source>
</evidence>
<dbReference type="RefSeq" id="WP_092572075.1">
    <property type="nucleotide sequence ID" value="NZ_FOEN01000007.1"/>
</dbReference>
<dbReference type="AlphaFoldDB" id="A0A1H9ENZ1"/>
<dbReference type="OrthoDB" id="9801369at2"/>
<dbReference type="SUPFAM" id="SSF48371">
    <property type="entry name" value="ARM repeat"/>
    <property type="match status" value="1"/>
</dbReference>
<accession>A0A1H9ENZ1</accession>
<dbReference type="InterPro" id="IPR016024">
    <property type="entry name" value="ARM-type_fold"/>
</dbReference>
<protein>
    <submittedName>
        <fullName evidence="1">DNA alkylation repair enzyme</fullName>
    </submittedName>
</protein>